<dbReference type="PROSITE" id="PS51112">
    <property type="entry name" value="AMMECR1"/>
    <property type="match status" value="1"/>
</dbReference>
<dbReference type="RefSeq" id="WP_166032017.1">
    <property type="nucleotide sequence ID" value="NZ_CP048877.1"/>
</dbReference>
<sequence length="195" mass="21835">MVEVLGLSNEEKILLLKIAREAIAARLEGREIRFPRVESPKLRSPLGAFVTLHIRGQLRGCIGTFFPEGPLYLTIAQMAQEAAFSDPRFPPLSARELPLIDIEISVLSPMRRVLGPEEIEVGRHGIYIVRGLNRGVLLPQVATEYGWDRYTFLDHTCLKAGLPPGCWQDPETEIYTFTAEIFSEKDFGLGPFARG</sequence>
<dbReference type="HAMAP" id="MF_00645">
    <property type="entry name" value="AMMECR1"/>
    <property type="match status" value="1"/>
</dbReference>
<organism evidence="1 2">
    <name type="scientific">Thermosulfuriphilus ammonigenes</name>
    <dbReference type="NCBI Taxonomy" id="1936021"/>
    <lineage>
        <taxon>Bacteria</taxon>
        <taxon>Pseudomonadati</taxon>
        <taxon>Thermodesulfobacteriota</taxon>
        <taxon>Thermodesulfobacteria</taxon>
        <taxon>Thermodesulfobacteriales</taxon>
        <taxon>Thermodesulfobacteriaceae</taxon>
        <taxon>Thermosulfuriphilus</taxon>
    </lineage>
</organism>
<reference evidence="1 2" key="1">
    <citation type="submission" date="2020-02" db="EMBL/GenBank/DDBJ databases">
        <title>Genome analysis of Thermosulfuriphilus ammonigenes ST65T, an anaerobic thermophilic chemolithoautotrophic bacterium isolated from a deep-sea hydrothermal vent.</title>
        <authorList>
            <person name="Slobodkina G."/>
            <person name="Allioux M."/>
            <person name="Merkel A."/>
            <person name="Alain K."/>
            <person name="Jebbar M."/>
            <person name="Slobodkin A."/>
        </authorList>
    </citation>
    <scope>NUCLEOTIDE SEQUENCE [LARGE SCALE GENOMIC DNA]</scope>
    <source>
        <strain evidence="1 2">ST65</strain>
    </source>
</reference>
<dbReference type="InterPro" id="IPR002733">
    <property type="entry name" value="AMMECR1_domain"/>
</dbReference>
<keyword evidence="2" id="KW-1185">Reference proteome</keyword>
<dbReference type="InterPro" id="IPR027623">
    <property type="entry name" value="AmmeMemoSam_A"/>
</dbReference>
<dbReference type="InterPro" id="IPR036071">
    <property type="entry name" value="AMMECR1_dom_sf"/>
</dbReference>
<dbReference type="EMBL" id="CP048877">
    <property type="protein sequence ID" value="QIJ71799.1"/>
    <property type="molecule type" value="Genomic_DNA"/>
</dbReference>
<dbReference type="InterPro" id="IPR023472">
    <property type="entry name" value="Uncharacterised_MJ0810"/>
</dbReference>
<dbReference type="Gene3D" id="3.30.1490.150">
    <property type="entry name" value="Hypothetical protein ph0010, domain 2"/>
    <property type="match status" value="1"/>
</dbReference>
<dbReference type="SUPFAM" id="SSF143447">
    <property type="entry name" value="AMMECR1-like"/>
    <property type="match status" value="1"/>
</dbReference>
<dbReference type="PANTHER" id="PTHR13016:SF0">
    <property type="entry name" value="AMME SYNDROME CANDIDATE GENE 1 PROTEIN"/>
    <property type="match status" value="1"/>
</dbReference>
<name>A0A6G7PVU0_9BACT</name>
<evidence type="ECO:0000313" key="2">
    <source>
        <dbReference type="Proteomes" id="UP000502179"/>
    </source>
</evidence>
<dbReference type="AlphaFoldDB" id="A0A6G7PVU0"/>
<dbReference type="PANTHER" id="PTHR13016">
    <property type="entry name" value="AMMECR1 HOMOLOG"/>
    <property type="match status" value="1"/>
</dbReference>
<dbReference type="NCBIfam" id="TIGR00296">
    <property type="entry name" value="TIGR00296 family protein"/>
    <property type="match status" value="1"/>
</dbReference>
<dbReference type="InterPro" id="IPR027485">
    <property type="entry name" value="AMMECR1_N"/>
</dbReference>
<dbReference type="KEGG" id="tav:G4V39_05760"/>
<dbReference type="NCBIfam" id="TIGR04335">
    <property type="entry name" value="AmmeMemoSam_A"/>
    <property type="match status" value="1"/>
</dbReference>
<dbReference type="InterPro" id="IPR023473">
    <property type="entry name" value="AMMECR1"/>
</dbReference>
<evidence type="ECO:0000313" key="1">
    <source>
        <dbReference type="EMBL" id="QIJ71799.1"/>
    </source>
</evidence>
<dbReference type="Pfam" id="PF01871">
    <property type="entry name" value="AMMECR1"/>
    <property type="match status" value="1"/>
</dbReference>
<dbReference type="Proteomes" id="UP000502179">
    <property type="component" value="Chromosome"/>
</dbReference>
<proteinExistence type="inferred from homology"/>
<protein>
    <submittedName>
        <fullName evidence="1">AmmeMemoRadiSam system protein A</fullName>
    </submittedName>
</protein>
<dbReference type="Gene3D" id="3.30.700.20">
    <property type="entry name" value="Hypothetical protein ph0010, domain 1"/>
    <property type="match status" value="1"/>
</dbReference>
<gene>
    <name evidence="1" type="primary">amrA</name>
    <name evidence="1" type="ORF">G4V39_05760</name>
</gene>
<accession>A0A6G7PVU0</accession>